<gene>
    <name evidence="1" type="ORF">ACFSCZ_06425</name>
</gene>
<dbReference type="Proteomes" id="UP001597301">
    <property type="component" value="Unassembled WGS sequence"/>
</dbReference>
<protein>
    <submittedName>
        <fullName evidence="1">Sporulation protein YtxC</fullName>
    </submittedName>
</protein>
<dbReference type="RefSeq" id="WP_380772982.1">
    <property type="nucleotide sequence ID" value="NZ_JBHUEO010000012.1"/>
</dbReference>
<proteinExistence type="predicted"/>
<accession>A0ABW4KG80</accession>
<organism evidence="1 2">
    <name type="scientific">Siminovitchia sediminis</name>
    <dbReference type="NCBI Taxonomy" id="1274353"/>
    <lineage>
        <taxon>Bacteria</taxon>
        <taxon>Bacillati</taxon>
        <taxon>Bacillota</taxon>
        <taxon>Bacilli</taxon>
        <taxon>Bacillales</taxon>
        <taxon>Bacillaceae</taxon>
        <taxon>Siminovitchia</taxon>
    </lineage>
</organism>
<reference evidence="2" key="1">
    <citation type="journal article" date="2019" name="Int. J. Syst. Evol. Microbiol.">
        <title>The Global Catalogue of Microorganisms (GCM) 10K type strain sequencing project: providing services to taxonomists for standard genome sequencing and annotation.</title>
        <authorList>
            <consortium name="The Broad Institute Genomics Platform"/>
            <consortium name="The Broad Institute Genome Sequencing Center for Infectious Disease"/>
            <person name="Wu L."/>
            <person name="Ma J."/>
        </authorList>
    </citation>
    <scope>NUCLEOTIDE SEQUENCE [LARGE SCALE GENOMIC DNA]</scope>
    <source>
        <strain evidence="2">CGMCC 1.12295</strain>
    </source>
</reference>
<dbReference type="Pfam" id="PF08812">
    <property type="entry name" value="YtxC"/>
    <property type="match status" value="1"/>
</dbReference>
<evidence type="ECO:0000313" key="1">
    <source>
        <dbReference type="EMBL" id="MFD1706389.1"/>
    </source>
</evidence>
<sequence>MDILFTSEEEAVQLQNFLLKNGFEQPFSKEQGFFVFSFPKEGLTYIDVLGQFIIQVKRGEFLHRILLESFFYESREERNQIIDIVTAMFNGNRKELTSMTGQVNESEMVQEAILSLLRSTRSIHFDTLVTFRLKEYKQALIKYLHVAIDEYKMEQDYQMFIQMLRDYLKHRPPIKRQVHLYIDDGEIIFYDEHFKEMDKECVMNMVDRRLLANHPVYIDSAVIAPLLSMAPEKIHLFTSQEEKPLIRTLVNIFEERMVILPSQHSVE</sequence>
<comment type="caution">
    <text evidence="1">The sequence shown here is derived from an EMBL/GenBank/DDBJ whole genome shotgun (WGS) entry which is preliminary data.</text>
</comment>
<dbReference type="InterPro" id="IPR014199">
    <property type="entry name" value="Spore_YtxC"/>
</dbReference>
<name>A0ABW4KG80_9BACI</name>
<evidence type="ECO:0000313" key="2">
    <source>
        <dbReference type="Proteomes" id="UP001597301"/>
    </source>
</evidence>
<dbReference type="EMBL" id="JBHUEO010000012">
    <property type="protein sequence ID" value="MFD1706389.1"/>
    <property type="molecule type" value="Genomic_DNA"/>
</dbReference>
<keyword evidence="2" id="KW-1185">Reference proteome</keyword>